<evidence type="ECO:0000313" key="2">
    <source>
        <dbReference type="Proteomes" id="UP001276659"/>
    </source>
</evidence>
<organism evidence="1 2">
    <name type="scientific">Lepraria neglecta</name>
    <dbReference type="NCBI Taxonomy" id="209136"/>
    <lineage>
        <taxon>Eukaryota</taxon>
        <taxon>Fungi</taxon>
        <taxon>Dikarya</taxon>
        <taxon>Ascomycota</taxon>
        <taxon>Pezizomycotina</taxon>
        <taxon>Lecanoromycetes</taxon>
        <taxon>OSLEUM clade</taxon>
        <taxon>Lecanoromycetidae</taxon>
        <taxon>Lecanorales</taxon>
        <taxon>Lecanorineae</taxon>
        <taxon>Stereocaulaceae</taxon>
        <taxon>Lepraria</taxon>
    </lineage>
</organism>
<proteinExistence type="predicted"/>
<name>A0AAD9Z2C7_9LECA</name>
<comment type="caution">
    <text evidence="1">The sequence shown here is derived from an EMBL/GenBank/DDBJ whole genome shotgun (WGS) entry which is preliminary data.</text>
</comment>
<keyword evidence="2" id="KW-1185">Reference proteome</keyword>
<dbReference type="EMBL" id="JASNWA010000009">
    <property type="protein sequence ID" value="KAK3170345.1"/>
    <property type="molecule type" value="Genomic_DNA"/>
</dbReference>
<accession>A0AAD9Z2C7</accession>
<evidence type="ECO:0000313" key="1">
    <source>
        <dbReference type="EMBL" id="KAK3170345.1"/>
    </source>
</evidence>
<dbReference type="AlphaFoldDB" id="A0AAD9Z2C7"/>
<reference evidence="1" key="1">
    <citation type="submission" date="2022-11" db="EMBL/GenBank/DDBJ databases">
        <title>Chromosomal genome sequence assembly and mating type (MAT) locus characterization of the leprose asexual lichenized fungus Lepraria neglecta (Nyl.) Erichsen.</title>
        <authorList>
            <person name="Allen J.L."/>
            <person name="Pfeffer B."/>
        </authorList>
    </citation>
    <scope>NUCLEOTIDE SEQUENCE</scope>
    <source>
        <strain evidence="1">Allen 5258</strain>
    </source>
</reference>
<dbReference type="Proteomes" id="UP001276659">
    <property type="component" value="Unassembled WGS sequence"/>
</dbReference>
<protein>
    <submittedName>
        <fullName evidence="1">Uncharacterized protein</fullName>
    </submittedName>
</protein>
<sequence>MQDDYPSPGDPIVLAGPWQECNAGQVLDLDKQGNWAGSKATSEPGFICVGTNNFSSGTETNGVHIVIGAQHRATGDFTPVFYDEDELGFGMSASYRPLEKVQWWFEHGNRAGTAITKNRGQVAAADFEKARSKSSTYDYAHGKWTITES</sequence>
<gene>
    <name evidence="1" type="ORF">OEA41_009732</name>
</gene>